<organism evidence="1 2">
    <name type="scientific">Parasponia andersonii</name>
    <name type="common">Sponia andersonii</name>
    <dbReference type="NCBI Taxonomy" id="3476"/>
    <lineage>
        <taxon>Eukaryota</taxon>
        <taxon>Viridiplantae</taxon>
        <taxon>Streptophyta</taxon>
        <taxon>Embryophyta</taxon>
        <taxon>Tracheophyta</taxon>
        <taxon>Spermatophyta</taxon>
        <taxon>Magnoliopsida</taxon>
        <taxon>eudicotyledons</taxon>
        <taxon>Gunneridae</taxon>
        <taxon>Pentapetalae</taxon>
        <taxon>rosids</taxon>
        <taxon>fabids</taxon>
        <taxon>Rosales</taxon>
        <taxon>Cannabaceae</taxon>
        <taxon>Parasponia</taxon>
    </lineage>
</organism>
<proteinExistence type="predicted"/>
<sequence length="146" mass="16432">MIPLQLLNAITTEKQTHFKDLMYMTTWVNGREVMTMIDTGATNNFVSWHVTDQLGLVVMKNSMMLKAINLDTMPIYGSVVGSLKVGTWQAEWNFMVVNLDDFDLILGIEFLGLAKAFVTPHIKGILIGDERSPCFVTCCPKVQMLE</sequence>
<name>A0A2P5CBX3_PARAD</name>
<dbReference type="InterPro" id="IPR021109">
    <property type="entry name" value="Peptidase_aspartic_dom_sf"/>
</dbReference>
<protein>
    <submittedName>
        <fullName evidence="1">Aspartic peptidase domain containing protein</fullName>
    </submittedName>
</protein>
<dbReference type="Pfam" id="PF13975">
    <property type="entry name" value="gag-asp_proteas"/>
    <property type="match status" value="1"/>
</dbReference>
<gene>
    <name evidence="1" type="ORF">PanWU01x14_165900</name>
</gene>
<evidence type="ECO:0000313" key="1">
    <source>
        <dbReference type="EMBL" id="PON58559.1"/>
    </source>
</evidence>
<accession>A0A2P5CBX3</accession>
<dbReference type="AlphaFoldDB" id="A0A2P5CBX3"/>
<keyword evidence="2" id="KW-1185">Reference proteome</keyword>
<dbReference type="Proteomes" id="UP000237105">
    <property type="component" value="Unassembled WGS sequence"/>
</dbReference>
<dbReference type="CDD" id="cd00303">
    <property type="entry name" value="retropepsin_like"/>
    <property type="match status" value="1"/>
</dbReference>
<dbReference type="EMBL" id="JXTB01000148">
    <property type="protein sequence ID" value="PON58559.1"/>
    <property type="molecule type" value="Genomic_DNA"/>
</dbReference>
<dbReference type="PANTHER" id="PTHR12917:SF18">
    <property type="entry name" value="DNA DAMAGE-INDUCIBLE PROTEIN 1-LIKE"/>
    <property type="match status" value="1"/>
</dbReference>
<dbReference type="OrthoDB" id="1194100at2759"/>
<dbReference type="PANTHER" id="PTHR12917">
    <property type="entry name" value="ASPARTYL PROTEASE DDI-RELATED"/>
    <property type="match status" value="1"/>
</dbReference>
<reference evidence="2" key="1">
    <citation type="submission" date="2016-06" db="EMBL/GenBank/DDBJ databases">
        <title>Parallel loss of symbiosis genes in relatives of nitrogen-fixing non-legume Parasponia.</title>
        <authorList>
            <person name="Van Velzen R."/>
            <person name="Holmer R."/>
            <person name="Bu F."/>
            <person name="Rutten L."/>
            <person name="Van Zeijl A."/>
            <person name="Liu W."/>
            <person name="Santuari L."/>
            <person name="Cao Q."/>
            <person name="Sharma T."/>
            <person name="Shen D."/>
            <person name="Roswanjaya Y."/>
            <person name="Wardhani T."/>
            <person name="Kalhor M.S."/>
            <person name="Jansen J."/>
            <person name="Van den Hoogen J."/>
            <person name="Gungor B."/>
            <person name="Hartog M."/>
            <person name="Hontelez J."/>
            <person name="Verver J."/>
            <person name="Yang W.-C."/>
            <person name="Schijlen E."/>
            <person name="Repin R."/>
            <person name="Schilthuizen M."/>
            <person name="Schranz E."/>
            <person name="Heidstra R."/>
            <person name="Miyata K."/>
            <person name="Fedorova E."/>
            <person name="Kohlen W."/>
            <person name="Bisseling T."/>
            <person name="Smit S."/>
            <person name="Geurts R."/>
        </authorList>
    </citation>
    <scope>NUCLEOTIDE SEQUENCE [LARGE SCALE GENOMIC DNA]</scope>
    <source>
        <strain evidence="2">cv. WU1-14</strain>
    </source>
</reference>
<evidence type="ECO:0000313" key="2">
    <source>
        <dbReference type="Proteomes" id="UP000237105"/>
    </source>
</evidence>
<comment type="caution">
    <text evidence="1">The sequence shown here is derived from an EMBL/GenBank/DDBJ whole genome shotgun (WGS) entry which is preliminary data.</text>
</comment>
<feature type="non-terminal residue" evidence="1">
    <location>
        <position position="146"/>
    </location>
</feature>
<dbReference type="Gene3D" id="2.40.70.10">
    <property type="entry name" value="Acid Proteases"/>
    <property type="match status" value="1"/>
</dbReference>
<dbReference type="SUPFAM" id="SSF50630">
    <property type="entry name" value="Acid proteases"/>
    <property type="match status" value="1"/>
</dbReference>